<protein>
    <recommendedName>
        <fullName evidence="4">DUF4381 domain-containing protein</fullName>
    </recommendedName>
</protein>
<dbReference type="InterPro" id="IPR025489">
    <property type="entry name" value="DUF4381"/>
</dbReference>
<sequence>MNIASLSASFFLAQFSGPPPLPHPELPAPDGVSLPPPWWLPWLAVLVLAMLIALVVWLLVRPKQTPAPPLRQPWTSAFRALSDLRTRTQTVPPAEMSHRISQILRRYLQERYSVPAPARTTREIFDAKAERQPGLPLTRAQGLWIERFEPVARLCDDMSFMPAPRTEEESLMLIDQALARLQEEKL</sequence>
<comment type="caution">
    <text evidence="2">The sequence shown here is derived from an EMBL/GenBank/DDBJ whole genome shotgun (WGS) entry which is preliminary data.</text>
</comment>
<feature type="transmembrane region" description="Helical" evidence="1">
    <location>
        <begin position="39"/>
        <end position="60"/>
    </location>
</feature>
<dbReference type="EMBL" id="JACHIG010000003">
    <property type="protein sequence ID" value="MBB5032171.1"/>
    <property type="molecule type" value="Genomic_DNA"/>
</dbReference>
<keyword evidence="1" id="KW-1133">Transmembrane helix</keyword>
<evidence type="ECO:0000313" key="2">
    <source>
        <dbReference type="EMBL" id="MBB5032171.1"/>
    </source>
</evidence>
<reference evidence="2 3" key="1">
    <citation type="submission" date="2020-08" db="EMBL/GenBank/DDBJ databases">
        <title>Genomic Encyclopedia of Type Strains, Phase IV (KMG-IV): sequencing the most valuable type-strain genomes for metagenomic binning, comparative biology and taxonomic classification.</title>
        <authorList>
            <person name="Goeker M."/>
        </authorList>
    </citation>
    <scope>NUCLEOTIDE SEQUENCE [LARGE SCALE GENOMIC DNA]</scope>
    <source>
        <strain evidence="2 3">DSM 12252</strain>
    </source>
</reference>
<evidence type="ECO:0008006" key="4">
    <source>
        <dbReference type="Google" id="ProtNLM"/>
    </source>
</evidence>
<keyword evidence="1" id="KW-0812">Transmembrane</keyword>
<evidence type="ECO:0000256" key="1">
    <source>
        <dbReference type="SAM" id="Phobius"/>
    </source>
</evidence>
<keyword evidence="3" id="KW-1185">Reference proteome</keyword>
<organism evidence="2 3">
    <name type="scientific">Prosthecobacter vanneervenii</name>
    <dbReference type="NCBI Taxonomy" id="48466"/>
    <lineage>
        <taxon>Bacteria</taxon>
        <taxon>Pseudomonadati</taxon>
        <taxon>Verrucomicrobiota</taxon>
        <taxon>Verrucomicrobiia</taxon>
        <taxon>Verrucomicrobiales</taxon>
        <taxon>Verrucomicrobiaceae</taxon>
        <taxon>Prosthecobacter</taxon>
    </lineage>
</organism>
<keyword evidence="1" id="KW-0472">Membrane</keyword>
<dbReference type="Proteomes" id="UP000590740">
    <property type="component" value="Unassembled WGS sequence"/>
</dbReference>
<accession>A0A7W7Y9M2</accession>
<dbReference type="RefSeq" id="WP_184339108.1">
    <property type="nucleotide sequence ID" value="NZ_JACHIG010000003.1"/>
</dbReference>
<proteinExistence type="predicted"/>
<dbReference type="Pfam" id="PF14316">
    <property type="entry name" value="DUF4381"/>
    <property type="match status" value="1"/>
</dbReference>
<name>A0A7W7Y9M2_9BACT</name>
<dbReference type="AlphaFoldDB" id="A0A7W7Y9M2"/>
<gene>
    <name evidence="2" type="ORF">HNQ65_001748</name>
</gene>
<evidence type="ECO:0000313" key="3">
    <source>
        <dbReference type="Proteomes" id="UP000590740"/>
    </source>
</evidence>